<gene>
    <name evidence="2" type="ORF">J2Z66_005446</name>
</gene>
<reference evidence="2 3" key="1">
    <citation type="submission" date="2021-03" db="EMBL/GenBank/DDBJ databases">
        <title>Genomic Encyclopedia of Type Strains, Phase IV (KMG-IV): sequencing the most valuable type-strain genomes for metagenomic binning, comparative biology and taxonomic classification.</title>
        <authorList>
            <person name="Goeker M."/>
        </authorList>
    </citation>
    <scope>NUCLEOTIDE SEQUENCE [LARGE SCALE GENOMIC DNA]</scope>
    <source>
        <strain evidence="2 3">DSM 26048</strain>
    </source>
</reference>
<name>A0ABS4J3F8_9BACL</name>
<dbReference type="PROSITE" id="PS51257">
    <property type="entry name" value="PROKAR_LIPOPROTEIN"/>
    <property type="match status" value="1"/>
</dbReference>
<comment type="caution">
    <text evidence="2">The sequence shown here is derived from an EMBL/GenBank/DDBJ whole genome shotgun (WGS) entry which is preliminary data.</text>
</comment>
<feature type="signal peptide" evidence="1">
    <location>
        <begin position="1"/>
        <end position="22"/>
    </location>
</feature>
<protein>
    <submittedName>
        <fullName evidence="2">N-acetylglucosamine transport system substrate-binding protein</fullName>
    </submittedName>
</protein>
<feature type="chain" id="PRO_5045205839" evidence="1">
    <location>
        <begin position="23"/>
        <end position="481"/>
    </location>
</feature>
<accession>A0ABS4J3F8</accession>
<dbReference type="Pfam" id="PF01547">
    <property type="entry name" value="SBP_bac_1"/>
    <property type="match status" value="1"/>
</dbReference>
<dbReference type="Proteomes" id="UP001519287">
    <property type="component" value="Unassembled WGS sequence"/>
</dbReference>
<keyword evidence="3" id="KW-1185">Reference proteome</keyword>
<dbReference type="RefSeq" id="WP_209975692.1">
    <property type="nucleotide sequence ID" value="NZ_JAGGLB010000021.1"/>
</dbReference>
<dbReference type="PANTHER" id="PTHR43649">
    <property type="entry name" value="ARABINOSE-BINDING PROTEIN-RELATED"/>
    <property type="match status" value="1"/>
</dbReference>
<evidence type="ECO:0000313" key="3">
    <source>
        <dbReference type="Proteomes" id="UP001519287"/>
    </source>
</evidence>
<dbReference type="EMBL" id="JAGGLB010000021">
    <property type="protein sequence ID" value="MBP1993820.1"/>
    <property type="molecule type" value="Genomic_DNA"/>
</dbReference>
<dbReference type="InterPro" id="IPR006059">
    <property type="entry name" value="SBP"/>
</dbReference>
<proteinExistence type="predicted"/>
<evidence type="ECO:0000256" key="1">
    <source>
        <dbReference type="SAM" id="SignalP"/>
    </source>
</evidence>
<organism evidence="2 3">
    <name type="scientific">Paenibacillus eucommiae</name>
    <dbReference type="NCBI Taxonomy" id="1355755"/>
    <lineage>
        <taxon>Bacteria</taxon>
        <taxon>Bacillati</taxon>
        <taxon>Bacillota</taxon>
        <taxon>Bacilli</taxon>
        <taxon>Bacillales</taxon>
        <taxon>Paenibacillaceae</taxon>
        <taxon>Paenibacillus</taxon>
    </lineage>
</organism>
<sequence>MKHSAKMGRLTLLWVMLALVLAACSKESEPSTFNEGSEEPEVYAENGLPKHEKVKLKFAYWENGNGREWIDYAMETFTQKFPNVSFETTYSPKIGIVIQTKIAVNNDEDMFDIFSNVISNEANADVSINLAKEKKIEPLDDLWEHKLYDRDSKTLREVQSGIIDGTPTLLGKVYEIPYGQSISGLFFNKSLFEENGWNQEPKTWTEFIALIDHIRAANMIPITYPGKYPFYLQFALGTAQLFGAAEIRGNLEKFNEDYRRNKLPFYMSKESMDIYNRIYELGKKNAFPDEVAALSHTQSQMQLLQGQAAMAATGEWVQNEMKDSIPARFRWGFMLVPLSDNPESTKYYNLHTSSGYYIWAAKPELNKKWAKEFIVWLWNQDVQWEIMEKAGALPIRNDIMNDEALLGNLMDASKAIVAYMKKNPVKGIGEKRSVILTDPNADKATKLMEDALIDISAGKQDPLPVLQEAEKLLQKAIEAQK</sequence>
<dbReference type="Gene3D" id="3.40.190.10">
    <property type="entry name" value="Periplasmic binding protein-like II"/>
    <property type="match status" value="1"/>
</dbReference>
<dbReference type="SUPFAM" id="SSF53850">
    <property type="entry name" value="Periplasmic binding protein-like II"/>
    <property type="match status" value="1"/>
</dbReference>
<keyword evidence="1" id="KW-0732">Signal</keyword>
<dbReference type="InterPro" id="IPR050490">
    <property type="entry name" value="Bact_solute-bd_prot1"/>
</dbReference>
<evidence type="ECO:0000313" key="2">
    <source>
        <dbReference type="EMBL" id="MBP1993820.1"/>
    </source>
</evidence>